<dbReference type="RefSeq" id="WP_379741907.1">
    <property type="nucleotide sequence ID" value="NZ_JBHSGW010000025.1"/>
</dbReference>
<proteinExistence type="inferred from homology"/>
<dbReference type="EC" id="5.4.4.2" evidence="3"/>
<keyword evidence="8" id="KW-1185">Reference proteome</keyword>
<dbReference type="GO" id="GO:0008909">
    <property type="term" value="F:isochorismate synthase activity"/>
    <property type="evidence" value="ECO:0007669"/>
    <property type="project" value="UniProtKB-EC"/>
</dbReference>
<evidence type="ECO:0000313" key="7">
    <source>
        <dbReference type="EMBL" id="MFC4740474.1"/>
    </source>
</evidence>
<accession>A0ABV9P914</accession>
<dbReference type="NCBIfam" id="TIGR00543">
    <property type="entry name" value="isochor_syn"/>
    <property type="match status" value="1"/>
</dbReference>
<evidence type="ECO:0000259" key="6">
    <source>
        <dbReference type="Pfam" id="PF00425"/>
    </source>
</evidence>
<keyword evidence="4 7" id="KW-0413">Isomerase</keyword>
<name>A0ABV9P914_9FLAO</name>
<evidence type="ECO:0000256" key="4">
    <source>
        <dbReference type="ARBA" id="ARBA00023235"/>
    </source>
</evidence>
<protein>
    <recommendedName>
        <fullName evidence="3">isochorismate synthase</fullName>
        <ecNumber evidence="3">5.4.4.2</ecNumber>
    </recommendedName>
    <alternativeName>
        <fullName evidence="5">Isochorismate mutase</fullName>
    </alternativeName>
</protein>
<dbReference type="PANTHER" id="PTHR42839">
    <property type="entry name" value="ISOCHORISMATE SYNTHASE ENTC"/>
    <property type="match status" value="1"/>
</dbReference>
<evidence type="ECO:0000256" key="2">
    <source>
        <dbReference type="ARBA" id="ARBA00005297"/>
    </source>
</evidence>
<dbReference type="InterPro" id="IPR005801">
    <property type="entry name" value="ADC_synthase"/>
</dbReference>
<dbReference type="SUPFAM" id="SSF56322">
    <property type="entry name" value="ADC synthase"/>
    <property type="match status" value="1"/>
</dbReference>
<gene>
    <name evidence="7" type="ORF">ACFO3U_10770</name>
</gene>
<dbReference type="Gene3D" id="3.60.120.10">
    <property type="entry name" value="Anthranilate synthase"/>
    <property type="match status" value="1"/>
</dbReference>
<organism evidence="7 8">
    <name type="scientific">Flavobacterium ponti</name>
    <dbReference type="NCBI Taxonomy" id="665133"/>
    <lineage>
        <taxon>Bacteria</taxon>
        <taxon>Pseudomonadati</taxon>
        <taxon>Bacteroidota</taxon>
        <taxon>Flavobacteriia</taxon>
        <taxon>Flavobacteriales</taxon>
        <taxon>Flavobacteriaceae</taxon>
        <taxon>Flavobacterium</taxon>
    </lineage>
</organism>
<dbReference type="InterPro" id="IPR004561">
    <property type="entry name" value="IsoChor_synthase"/>
</dbReference>
<dbReference type="InterPro" id="IPR015890">
    <property type="entry name" value="Chorismate_C"/>
</dbReference>
<evidence type="ECO:0000256" key="1">
    <source>
        <dbReference type="ARBA" id="ARBA00000799"/>
    </source>
</evidence>
<evidence type="ECO:0000313" key="8">
    <source>
        <dbReference type="Proteomes" id="UP001595885"/>
    </source>
</evidence>
<sequence length="343" mass="39494">MEILKKAEVYFQSNLPFVLFVEPNRNQLNAYFQKDDILHEFENQKGFVFVSFNGLSKVVLPKENSDYFEEEIDFNFNFKSESIQIPTSDKEKKHFESLVNHSVQAIKSGDFEKLVVSRKIDFSDEIDVFKTYQNLIKTYPTAFRYLFFHPKVGIWMGATPEQLIKIEANHFETVALAGTQLFSENLKWTSKEIQEQQFVTDYIVSNCENMASNIEVSEPFTVQAGKLAHIKTKISGTISKENVTVLISKLHPTPAVCGLPKEKAKEFILKNEKYDRKYYAGFLGEWNVNETTNLFVNLRCMEIGTINSIYVGCGITKDSIAEKEYIETQNKSETIKNVLITKE</sequence>
<comment type="similarity">
    <text evidence="2">Belongs to the isochorismate synthase family.</text>
</comment>
<reference evidence="8" key="1">
    <citation type="journal article" date="2019" name="Int. J. Syst. Evol. Microbiol.">
        <title>The Global Catalogue of Microorganisms (GCM) 10K type strain sequencing project: providing services to taxonomists for standard genome sequencing and annotation.</title>
        <authorList>
            <consortium name="The Broad Institute Genomics Platform"/>
            <consortium name="The Broad Institute Genome Sequencing Center for Infectious Disease"/>
            <person name="Wu L."/>
            <person name="Ma J."/>
        </authorList>
    </citation>
    <scope>NUCLEOTIDE SEQUENCE [LARGE SCALE GENOMIC DNA]</scope>
    <source>
        <strain evidence="8">CCUG 50349</strain>
    </source>
</reference>
<dbReference type="Pfam" id="PF00425">
    <property type="entry name" value="Chorismate_bind"/>
    <property type="match status" value="1"/>
</dbReference>
<comment type="caution">
    <text evidence="7">The sequence shown here is derived from an EMBL/GenBank/DDBJ whole genome shotgun (WGS) entry which is preliminary data.</text>
</comment>
<dbReference type="EMBL" id="JBHSGW010000025">
    <property type="protein sequence ID" value="MFC4740474.1"/>
    <property type="molecule type" value="Genomic_DNA"/>
</dbReference>
<dbReference type="Proteomes" id="UP001595885">
    <property type="component" value="Unassembled WGS sequence"/>
</dbReference>
<comment type="catalytic activity">
    <reaction evidence="1">
        <text>chorismate = isochorismate</text>
        <dbReference type="Rhea" id="RHEA:18985"/>
        <dbReference type="ChEBI" id="CHEBI:29748"/>
        <dbReference type="ChEBI" id="CHEBI:29780"/>
        <dbReference type="EC" id="5.4.4.2"/>
    </reaction>
</comment>
<evidence type="ECO:0000256" key="3">
    <source>
        <dbReference type="ARBA" id="ARBA00012824"/>
    </source>
</evidence>
<dbReference type="PANTHER" id="PTHR42839:SF2">
    <property type="entry name" value="ISOCHORISMATE SYNTHASE ENTC"/>
    <property type="match status" value="1"/>
</dbReference>
<feature type="domain" description="Chorismate-utilising enzyme C-terminal" evidence="6">
    <location>
        <begin position="92"/>
        <end position="331"/>
    </location>
</feature>
<evidence type="ECO:0000256" key="5">
    <source>
        <dbReference type="ARBA" id="ARBA00041564"/>
    </source>
</evidence>